<keyword evidence="1" id="KW-1133">Transmembrane helix</keyword>
<feature type="transmembrane region" description="Helical" evidence="1">
    <location>
        <begin position="142"/>
        <end position="161"/>
    </location>
</feature>
<evidence type="ECO:0000313" key="3">
    <source>
        <dbReference type="EMBL" id="CAG6492703.1"/>
    </source>
</evidence>
<feature type="chain" id="PRO_5034650930" evidence="2">
    <location>
        <begin position="30"/>
        <end position="166"/>
    </location>
</feature>
<proteinExistence type="predicted"/>
<feature type="transmembrane region" description="Helical" evidence="1">
    <location>
        <begin position="90"/>
        <end position="108"/>
    </location>
</feature>
<evidence type="ECO:0000256" key="1">
    <source>
        <dbReference type="SAM" id="Phobius"/>
    </source>
</evidence>
<feature type="transmembrane region" description="Helical" evidence="1">
    <location>
        <begin position="115"/>
        <end position="136"/>
    </location>
</feature>
<name>A0A8D8G3I6_CULPI</name>
<feature type="signal peptide" evidence="2">
    <location>
        <begin position="1"/>
        <end position="29"/>
    </location>
</feature>
<accession>A0A8D8G3I6</accession>
<keyword evidence="1" id="KW-0472">Membrane</keyword>
<reference evidence="3" key="1">
    <citation type="submission" date="2021-05" db="EMBL/GenBank/DDBJ databases">
        <authorList>
            <person name="Alioto T."/>
            <person name="Alioto T."/>
            <person name="Gomez Garrido J."/>
        </authorList>
    </citation>
    <scope>NUCLEOTIDE SEQUENCE</scope>
</reference>
<dbReference type="EMBL" id="HBUE01121758">
    <property type="protein sequence ID" value="CAG6492703.1"/>
    <property type="molecule type" value="Transcribed_RNA"/>
</dbReference>
<dbReference type="AlphaFoldDB" id="A0A8D8G3I6"/>
<keyword evidence="2" id="KW-0732">Signal</keyword>
<protein>
    <submittedName>
        <fullName evidence="3">(northern house mosquito) hypothetical protein</fullName>
    </submittedName>
</protein>
<keyword evidence="1" id="KW-0812">Transmembrane</keyword>
<evidence type="ECO:0000256" key="2">
    <source>
        <dbReference type="SAM" id="SignalP"/>
    </source>
</evidence>
<sequence>MFNVQWSRSLFLSSCLFLLQLFLVPCTFSTCMHCFPSLFHLPCMDIVFVNVLELCRFVNLFGNFGFRVKNCKTVFSVFCRSKRGDFCLLTVYYVCVFVQSRVCVVFRVCFVSVKLCITVCAVCLVGKCICFSLQIFVFGCKVSFVLLFVFLLTKVSILVNLRTFHY</sequence>
<organism evidence="3">
    <name type="scientific">Culex pipiens</name>
    <name type="common">House mosquito</name>
    <dbReference type="NCBI Taxonomy" id="7175"/>
    <lineage>
        <taxon>Eukaryota</taxon>
        <taxon>Metazoa</taxon>
        <taxon>Ecdysozoa</taxon>
        <taxon>Arthropoda</taxon>
        <taxon>Hexapoda</taxon>
        <taxon>Insecta</taxon>
        <taxon>Pterygota</taxon>
        <taxon>Neoptera</taxon>
        <taxon>Endopterygota</taxon>
        <taxon>Diptera</taxon>
        <taxon>Nematocera</taxon>
        <taxon>Culicoidea</taxon>
        <taxon>Culicidae</taxon>
        <taxon>Culicinae</taxon>
        <taxon>Culicini</taxon>
        <taxon>Culex</taxon>
        <taxon>Culex</taxon>
    </lineage>
</organism>